<accession>A0A2V1KAQ6</accession>
<dbReference type="HAMAP" id="MF_00376">
    <property type="entry name" value="Dephospho_CoA_kinase"/>
    <property type="match status" value="1"/>
</dbReference>
<comment type="similarity">
    <text evidence="3">Belongs to the CoaE family.</text>
</comment>
<dbReference type="InterPro" id="IPR027417">
    <property type="entry name" value="P-loop_NTPase"/>
</dbReference>
<dbReference type="PROSITE" id="PS51219">
    <property type="entry name" value="DPCK"/>
    <property type="match status" value="1"/>
</dbReference>
<dbReference type="GO" id="GO:0015937">
    <property type="term" value="P:coenzyme A biosynthetic process"/>
    <property type="evidence" value="ECO:0007669"/>
    <property type="project" value="UniProtKB-UniRule"/>
</dbReference>
<keyword evidence="3" id="KW-0808">Transferase</keyword>
<name>A0A2V1KAQ6_9ACTO</name>
<dbReference type="GO" id="GO:0005524">
    <property type="term" value="F:ATP binding"/>
    <property type="evidence" value="ECO:0007669"/>
    <property type="project" value="UniProtKB-UniRule"/>
</dbReference>
<dbReference type="AlphaFoldDB" id="A0A2V1KAQ6"/>
<dbReference type="Pfam" id="PF01121">
    <property type="entry name" value="CoaE"/>
    <property type="match status" value="1"/>
</dbReference>
<proteinExistence type="inferred from homology"/>
<dbReference type="SUPFAM" id="SSF52540">
    <property type="entry name" value="P-loop containing nucleoside triphosphate hydrolases"/>
    <property type="match status" value="1"/>
</dbReference>
<keyword evidence="3" id="KW-0963">Cytoplasm</keyword>
<keyword evidence="2 3" id="KW-0067">ATP-binding</keyword>
<dbReference type="OrthoDB" id="9812943at2"/>
<protein>
    <recommendedName>
        <fullName evidence="3 4">Dephospho-CoA kinase</fullName>
        <ecNumber evidence="3 4">2.7.1.24</ecNumber>
    </recommendedName>
    <alternativeName>
        <fullName evidence="3">Dephosphocoenzyme A kinase</fullName>
    </alternativeName>
</protein>
<dbReference type="EMBL" id="QETB01000002">
    <property type="protein sequence ID" value="PWF26730.1"/>
    <property type="molecule type" value="Genomic_DNA"/>
</dbReference>
<dbReference type="PANTHER" id="PTHR10695">
    <property type="entry name" value="DEPHOSPHO-COA KINASE-RELATED"/>
    <property type="match status" value="1"/>
</dbReference>
<organism evidence="5 6">
    <name type="scientific">Ancrocorticia populi</name>
    <dbReference type="NCBI Taxonomy" id="2175228"/>
    <lineage>
        <taxon>Bacteria</taxon>
        <taxon>Bacillati</taxon>
        <taxon>Actinomycetota</taxon>
        <taxon>Actinomycetes</taxon>
        <taxon>Actinomycetales</taxon>
        <taxon>Actinomycetaceae</taxon>
        <taxon>Ancrocorticia</taxon>
    </lineage>
</organism>
<dbReference type="GO" id="GO:0004140">
    <property type="term" value="F:dephospho-CoA kinase activity"/>
    <property type="evidence" value="ECO:0007669"/>
    <property type="project" value="UniProtKB-UniRule"/>
</dbReference>
<feature type="binding site" evidence="3">
    <location>
        <begin position="51"/>
        <end position="56"/>
    </location>
    <ligand>
        <name>ATP</name>
        <dbReference type="ChEBI" id="CHEBI:30616"/>
    </ligand>
</feature>
<evidence type="ECO:0000313" key="5">
    <source>
        <dbReference type="EMBL" id="PWF26730.1"/>
    </source>
</evidence>
<evidence type="ECO:0000256" key="3">
    <source>
        <dbReference type="HAMAP-Rule" id="MF_00376"/>
    </source>
</evidence>
<comment type="caution">
    <text evidence="5">The sequence shown here is derived from an EMBL/GenBank/DDBJ whole genome shotgun (WGS) entry which is preliminary data.</text>
</comment>
<dbReference type="Proteomes" id="UP000245283">
    <property type="component" value="Unassembled WGS sequence"/>
</dbReference>
<keyword evidence="6" id="KW-1185">Reference proteome</keyword>
<comment type="subcellular location">
    <subcellularLocation>
        <location evidence="3">Cytoplasm</location>
    </subcellularLocation>
</comment>
<evidence type="ECO:0000256" key="1">
    <source>
        <dbReference type="ARBA" id="ARBA00022741"/>
    </source>
</evidence>
<dbReference type="CDD" id="cd02022">
    <property type="entry name" value="DPCK"/>
    <property type="match status" value="1"/>
</dbReference>
<comment type="pathway">
    <text evidence="3">Cofactor biosynthesis; coenzyme A biosynthesis; CoA from (R)-pantothenate: step 5/5.</text>
</comment>
<dbReference type="PANTHER" id="PTHR10695:SF46">
    <property type="entry name" value="BIFUNCTIONAL COENZYME A SYNTHASE-RELATED"/>
    <property type="match status" value="1"/>
</dbReference>
<comment type="catalytic activity">
    <reaction evidence="3">
        <text>3'-dephospho-CoA + ATP = ADP + CoA + H(+)</text>
        <dbReference type="Rhea" id="RHEA:18245"/>
        <dbReference type="ChEBI" id="CHEBI:15378"/>
        <dbReference type="ChEBI" id="CHEBI:30616"/>
        <dbReference type="ChEBI" id="CHEBI:57287"/>
        <dbReference type="ChEBI" id="CHEBI:57328"/>
        <dbReference type="ChEBI" id="CHEBI:456216"/>
        <dbReference type="EC" id="2.7.1.24"/>
    </reaction>
</comment>
<dbReference type="EC" id="2.7.1.24" evidence="3 4"/>
<sequence>MHSGRRILRPPITPTNLRITWRRTTTACGGFRRNSSRLICMLLISLTGGIGVGKSTAASLLKQRGAQVLVLDEVARTILDPGTSATWEVSQIWPSVVRDGLVDRAALAKIVFGDPKALAQLNAITHPRTWQAAERILEGWDASGDAEVAVIEIAILANSPRKFSSHLNVVIGADMDVRLERLEGRGLTRDEALARMNNQRPQAELADLADAWLDNSGVIGDLATQISQLWEERLAPYAANLAAHKRIHGLDRHPEPAEVQRCVARLKYYGIQAKNEGSGNLTASQPTDGRALSAAGFVPGEGCFELADPAYQLTLS</sequence>
<evidence type="ECO:0000256" key="2">
    <source>
        <dbReference type="ARBA" id="ARBA00022840"/>
    </source>
</evidence>
<dbReference type="GO" id="GO:0005737">
    <property type="term" value="C:cytoplasm"/>
    <property type="evidence" value="ECO:0007669"/>
    <property type="project" value="UniProtKB-SubCell"/>
</dbReference>
<dbReference type="UniPathway" id="UPA00241">
    <property type="reaction ID" value="UER00356"/>
</dbReference>
<keyword evidence="1 3" id="KW-0547">Nucleotide-binding</keyword>
<dbReference type="Gene3D" id="3.40.50.300">
    <property type="entry name" value="P-loop containing nucleotide triphosphate hydrolases"/>
    <property type="match status" value="1"/>
</dbReference>
<keyword evidence="3" id="KW-0173">Coenzyme A biosynthesis</keyword>
<gene>
    <name evidence="3 5" type="primary">coaE</name>
    <name evidence="5" type="ORF">DD236_05445</name>
</gene>
<evidence type="ECO:0000256" key="4">
    <source>
        <dbReference type="NCBIfam" id="TIGR00152"/>
    </source>
</evidence>
<evidence type="ECO:0000313" key="6">
    <source>
        <dbReference type="Proteomes" id="UP000245283"/>
    </source>
</evidence>
<dbReference type="NCBIfam" id="TIGR00152">
    <property type="entry name" value="dephospho-CoA kinase"/>
    <property type="match status" value="1"/>
</dbReference>
<keyword evidence="3 5" id="KW-0418">Kinase</keyword>
<dbReference type="InterPro" id="IPR001977">
    <property type="entry name" value="Depp_CoAkinase"/>
</dbReference>
<comment type="function">
    <text evidence="3">Catalyzes the phosphorylation of the 3'-hydroxyl group of dephosphocoenzyme A to form coenzyme A.</text>
</comment>
<reference evidence="6" key="1">
    <citation type="submission" date="2018-05" db="EMBL/GenBank/DDBJ databases">
        <authorList>
            <person name="Li Y."/>
        </authorList>
    </citation>
    <scope>NUCLEOTIDE SEQUENCE [LARGE SCALE GENOMIC DNA]</scope>
    <source>
        <strain evidence="6">sk1b4</strain>
    </source>
</reference>